<dbReference type="InterPro" id="IPR040899">
    <property type="entry name" value="Fas_alpha_ACP"/>
</dbReference>
<dbReference type="InterPro" id="IPR036291">
    <property type="entry name" value="NAD(P)-bd_dom_sf"/>
</dbReference>
<dbReference type="GO" id="GO:0004315">
    <property type="term" value="F:3-oxoacyl-[acyl-carrier-protein] synthase activity"/>
    <property type="evidence" value="ECO:0007669"/>
    <property type="project" value="UniProtKB-EC"/>
</dbReference>
<dbReference type="CDD" id="cd08950">
    <property type="entry name" value="KR_fFAS_SDR_c_like"/>
    <property type="match status" value="1"/>
</dbReference>
<evidence type="ECO:0000256" key="5">
    <source>
        <dbReference type="ARBA" id="ARBA00022679"/>
    </source>
</evidence>
<feature type="active site" description="For beta-ketoacyl synthase activity" evidence="7">
    <location>
        <position position="1185"/>
    </location>
</feature>
<evidence type="ECO:0000256" key="9">
    <source>
        <dbReference type="SAM" id="MobiDB-lite"/>
    </source>
</evidence>
<name>A0AA37LZT9_9PEZI</name>
<accession>A0AA37LZT9</accession>
<evidence type="ECO:0000256" key="2">
    <source>
        <dbReference type="ARBA" id="ARBA00013191"/>
    </source>
</evidence>
<dbReference type="InterPro" id="IPR047224">
    <property type="entry name" value="FAS_alpha_su_C"/>
</dbReference>
<dbReference type="PANTHER" id="PTHR10982">
    <property type="entry name" value="MALONYL COA-ACYL CARRIER PROTEIN TRANSACYLASE"/>
    <property type="match status" value="1"/>
</dbReference>
<evidence type="ECO:0000256" key="1">
    <source>
        <dbReference type="ARBA" id="ARBA00007485"/>
    </source>
</evidence>
<dbReference type="SUPFAM" id="SSF51735">
    <property type="entry name" value="NAD(P)-binding Rossmann-fold domains"/>
    <property type="match status" value="1"/>
</dbReference>
<dbReference type="EC" id="2.3.1.41" evidence="2"/>
<evidence type="ECO:0000313" key="11">
    <source>
        <dbReference type="EMBL" id="GJC89906.1"/>
    </source>
</evidence>
<dbReference type="GO" id="GO:0044550">
    <property type="term" value="P:secondary metabolite biosynthetic process"/>
    <property type="evidence" value="ECO:0007669"/>
    <property type="project" value="UniProtKB-ARBA"/>
</dbReference>
<keyword evidence="4" id="KW-0597">Phosphoprotein</keyword>
<dbReference type="CDD" id="cd00828">
    <property type="entry name" value="elong_cond_enzymes"/>
    <property type="match status" value="1"/>
</dbReference>
<keyword evidence="3 6" id="KW-0596">Phosphopantetheine</keyword>
<feature type="modified residue" description="O-(pantetheine 4'-phosphoryl)serine" evidence="8">
    <location>
        <position position="192"/>
    </location>
</feature>
<keyword evidence="5 6" id="KW-0808">Transferase</keyword>
<dbReference type="Gene3D" id="3.30.70.2490">
    <property type="match status" value="1"/>
</dbReference>
<evidence type="ECO:0000256" key="8">
    <source>
        <dbReference type="PIRSR" id="PIRSR000454-4"/>
    </source>
</evidence>
<sequence length="1629" mass="180626">MHPESERELAHVLLVELLAIETQDVILGYAGTERIVEVGPTNILTDMMKKTWSREYKEADDARGVRREILGPKNDSAKIYYEHTVEEAHDTETPIPVVDETTMQSLDTSTAASTTPAPDPEVQGLSSNASETILEVPDTQVPVSAIVMGIIAHKLKKRPSSIASDKTINSLVGGRNISKLYSVSANPVKGRSTLTNEIIGDLHAEFANRLPDRAEDLPITQLFEALEKNHNGLLGQKTSSLIAKMVSSKFSGDFTQACIRQYLRDRWGLLKLRQDAVLLAAFPLQPASRMETQEIGKTFLDSVATAYFQQQGLSPPSAGLGSSPGRLPTFVDEKPAQLLTPKDRALWLEIGDSISRHLGAHQGPDSNDLHNADNIADETHDDSDVWLEEHGEDYARGIRTMLDLKRERVYDSSWNWNSQDIALLFTLSQQRNPEYAAFMDELSACIVNRSCERSLTQLRYLCSKNLDEKSYPGNVIRFCYEACLASKDRDPVFIDCSLDLAPRTTIDTDGTINFCEIPCIKLIKAPKFFENGVLTVSDSLSSAYAEDLEAAQRSGFSFRDKNVLLTGAGEHSIGADILKNLLSGGARVTVTTSSYSPEATRMYQAIYSRYGARGSVLRVLPFNQGSRRDVEMLGEQMTDDWDLDFIIPFAATSENGRDLENIDSKSELAHRLMFTNLMRLLGAVARSKRLRGITTRPATAVLPFSPNHGILGNDGLYSESKRALEPLLAKWSTENWHDYLSVLGAVIGWTRGTGLMGENDIVAQGIELLGVQTFSRSQMAAYITSLIGGRMNMACQSVPLVVDLSGGMGKIKKLKDVLAGIRRDLRTESGILRAIREENERDAAVIGAGAVRAEGDILRRLSPKGNIQLQLPRLPDYETELSGLARSLEGMVDPSRVVVIVGFSELGPLGNSRTRWEMEAEGILSLNGCIEMAWMMGLIKYDQGVHKNGTPWSGWVDARTGILVEETEILARYMGFILEHTGIRMIEPDICDNGYDPEKKACVQEVSLQRDLPPFEAAPEAAREFKNQYGNKAIVSREESGAWTVQLKAGATVLLPKASRFNRTVAGQIPTGWSAKRYGIEDEIINQVDPVTLFALVCTVEAFLCSGIVDPYELYRHIHISELGSCIGSSMGGLSSLRQMHRGRFLDRPVQGDVLQETFVNTTGAWINMLLTSSTGPIKTPVGACATSLESLDSGYDLIVDGKVKVCLVGGIEDFTEDVSFEFGSMGATCNTDTEFAKGRSPRQMSRPMASSRSGFVESQGCGIQVLTTAELALEMGLPIFGVVTYTSMAADKIGRSVPAPGKGILTNARESHDWMRHKMPSPMLDINYRRRLLNMRRQQIQDSFRDNLCILEHEIDYLRLEQLEGFDEAKYRQQKTAHFEKEVKRQDSEVTCNLGNHFWKREPDISPIRGSLAVWGLGIDDLTVASMHGTSTVQNDVNEASVIQEQMQHLGRTEGNLLPCVCQKWLTGHGKGAAGAWMINGCLQMMDSGVIPGNRNADNIDSKLQQHRYLYFPNTTQTEDVKACSVTSFGFGQKGSQAIVVHPRYLFATMQKDRYEHYSKRRHERWQRACQYFNEGMVHGNLVATKTSPPYDPSHESKAMLDPTARFCCQRRLTKQTAREDMSCCKHE</sequence>
<dbReference type="InterPro" id="IPR018201">
    <property type="entry name" value="Ketoacyl_synth_AS"/>
</dbReference>
<dbReference type="Gene3D" id="3.40.50.720">
    <property type="entry name" value="NAD(P)-binding Rossmann-like Domain"/>
    <property type="match status" value="1"/>
</dbReference>
<evidence type="ECO:0000256" key="7">
    <source>
        <dbReference type="PIRSR" id="PIRSR000454-1"/>
    </source>
</evidence>
<dbReference type="InterPro" id="IPR026025">
    <property type="entry name" value="FAS_alpha_yeast"/>
</dbReference>
<dbReference type="Gene3D" id="6.10.140.1410">
    <property type="match status" value="1"/>
</dbReference>
<dbReference type="InterPro" id="IPR016039">
    <property type="entry name" value="Thiolase-like"/>
</dbReference>
<dbReference type="Proteomes" id="UP001055172">
    <property type="component" value="Unassembled WGS sequence"/>
</dbReference>
<dbReference type="GO" id="GO:0004316">
    <property type="term" value="F:3-oxoacyl-[acyl-carrier-protein] reductase (NADPH) activity"/>
    <property type="evidence" value="ECO:0007669"/>
    <property type="project" value="InterPro"/>
</dbReference>
<dbReference type="Pfam" id="PF00109">
    <property type="entry name" value="ketoacyl-synt"/>
    <property type="match status" value="1"/>
</dbReference>
<dbReference type="PROSITE" id="PS52004">
    <property type="entry name" value="KS3_2"/>
    <property type="match status" value="1"/>
</dbReference>
<dbReference type="GO" id="GO:0005835">
    <property type="term" value="C:fatty acid synthase complex"/>
    <property type="evidence" value="ECO:0007669"/>
    <property type="project" value="InterPro"/>
</dbReference>
<feature type="compositionally biased region" description="Low complexity" evidence="9">
    <location>
        <begin position="107"/>
        <end position="116"/>
    </location>
</feature>
<dbReference type="FunFam" id="3.90.25.70:FF:000001">
    <property type="entry name" value="Fatty acid synthase subunit alpha"/>
    <property type="match status" value="1"/>
</dbReference>
<dbReference type="GO" id="GO:0004312">
    <property type="term" value="F:fatty acid synthase activity"/>
    <property type="evidence" value="ECO:0007669"/>
    <property type="project" value="InterPro"/>
</dbReference>
<comment type="caution">
    <text evidence="11">The sequence shown here is derived from an EMBL/GenBank/DDBJ whole genome shotgun (WGS) entry which is preliminary data.</text>
</comment>
<dbReference type="PROSITE" id="PS00606">
    <property type="entry name" value="KS3_1"/>
    <property type="match status" value="1"/>
</dbReference>
<dbReference type="GO" id="GO:0008897">
    <property type="term" value="F:holo-[acyl-carrier-protein] synthase activity"/>
    <property type="evidence" value="ECO:0007669"/>
    <property type="project" value="InterPro"/>
</dbReference>
<dbReference type="InterPro" id="IPR050830">
    <property type="entry name" value="Fungal_FAS"/>
</dbReference>
<protein>
    <recommendedName>
        <fullName evidence="2">beta-ketoacyl-[acyl-carrier-protein] synthase I</fullName>
        <ecNumber evidence="2">2.3.1.41</ecNumber>
    </recommendedName>
</protein>
<dbReference type="GO" id="GO:0042759">
    <property type="term" value="P:long-chain fatty acid biosynthetic process"/>
    <property type="evidence" value="ECO:0007669"/>
    <property type="project" value="UniProtKB-UniRule"/>
</dbReference>
<evidence type="ECO:0000256" key="3">
    <source>
        <dbReference type="ARBA" id="ARBA00022450"/>
    </source>
</evidence>
<gene>
    <name evidence="11" type="ORF">ColLi_12744</name>
</gene>
<dbReference type="InterPro" id="IPR020841">
    <property type="entry name" value="PKS_Beta-ketoAc_synthase_dom"/>
</dbReference>
<dbReference type="Gene3D" id="3.40.47.10">
    <property type="match status" value="1"/>
</dbReference>
<evidence type="ECO:0000313" key="12">
    <source>
        <dbReference type="Proteomes" id="UP001055172"/>
    </source>
</evidence>
<dbReference type="Gene3D" id="3.90.25.70">
    <property type="match status" value="1"/>
</dbReference>
<organism evidence="11 12">
    <name type="scientific">Colletotrichum liriopes</name>
    <dbReference type="NCBI Taxonomy" id="708192"/>
    <lineage>
        <taxon>Eukaryota</taxon>
        <taxon>Fungi</taxon>
        <taxon>Dikarya</taxon>
        <taxon>Ascomycota</taxon>
        <taxon>Pezizomycotina</taxon>
        <taxon>Sordariomycetes</taxon>
        <taxon>Hypocreomycetidae</taxon>
        <taxon>Glomerellales</taxon>
        <taxon>Glomerellaceae</taxon>
        <taxon>Colletotrichum</taxon>
        <taxon>Colletotrichum spaethianum species complex</taxon>
    </lineage>
</organism>
<evidence type="ECO:0000256" key="6">
    <source>
        <dbReference type="PIRNR" id="PIRNR000454"/>
    </source>
</evidence>
<dbReference type="PIRSF" id="PIRSF000454">
    <property type="entry name" value="FAS_yeast_alpha"/>
    <property type="match status" value="1"/>
</dbReference>
<dbReference type="Pfam" id="PF18325">
    <property type="entry name" value="Fas_alpha_ACP"/>
    <property type="match status" value="1"/>
</dbReference>
<comment type="similarity">
    <text evidence="1 6">Belongs to the thiolase-like superfamily. Fungal fatty acid synthetase subunit alpha family.</text>
</comment>
<proteinExistence type="inferred from homology"/>
<dbReference type="Pfam" id="PF18314">
    <property type="entry name" value="FAS_I_H"/>
    <property type="match status" value="1"/>
</dbReference>
<dbReference type="EMBL" id="BPPX01000046">
    <property type="protein sequence ID" value="GJC89906.1"/>
    <property type="molecule type" value="Genomic_DNA"/>
</dbReference>
<feature type="domain" description="Ketosynthase family 3 (KS3)" evidence="10">
    <location>
        <begin position="1000"/>
        <end position="1543"/>
    </location>
</feature>
<dbReference type="SUPFAM" id="SSF53901">
    <property type="entry name" value="Thiolase-like"/>
    <property type="match status" value="2"/>
</dbReference>
<dbReference type="PANTHER" id="PTHR10982:SF21">
    <property type="entry name" value="FATTY ACID SYNTHASE SUBUNIT BETA"/>
    <property type="match status" value="1"/>
</dbReference>
<dbReference type="Pfam" id="PF02801">
    <property type="entry name" value="Ketoacyl-synt_C"/>
    <property type="match status" value="1"/>
</dbReference>
<dbReference type="InterPro" id="IPR041550">
    <property type="entry name" value="FASI_helical"/>
</dbReference>
<evidence type="ECO:0000256" key="4">
    <source>
        <dbReference type="ARBA" id="ARBA00022553"/>
    </source>
</evidence>
<reference evidence="11 12" key="1">
    <citation type="submission" date="2021-07" db="EMBL/GenBank/DDBJ databases">
        <title>Genome data of Colletotrichum spaethianum.</title>
        <authorList>
            <person name="Utami Y.D."/>
            <person name="Hiruma K."/>
        </authorList>
    </citation>
    <scope>NUCLEOTIDE SEQUENCE [LARGE SCALE GENOMIC DNA]</scope>
    <source>
        <strain evidence="11 12">MAFF 242679</strain>
    </source>
</reference>
<dbReference type="InterPro" id="IPR014031">
    <property type="entry name" value="Ketoacyl_synth_C"/>
</dbReference>
<feature type="region of interest" description="Disordered" evidence="9">
    <location>
        <begin position="105"/>
        <end position="125"/>
    </location>
</feature>
<dbReference type="InterPro" id="IPR014030">
    <property type="entry name" value="Ketoacyl_synth_N"/>
</dbReference>
<evidence type="ECO:0000259" key="10">
    <source>
        <dbReference type="PROSITE" id="PS52004"/>
    </source>
</evidence>
<keyword evidence="12" id="KW-1185">Reference proteome</keyword>